<evidence type="ECO:0000256" key="1">
    <source>
        <dbReference type="ARBA" id="ARBA00000971"/>
    </source>
</evidence>
<accession>A0A918XQ76</accession>
<organism evidence="11 12">
    <name type="scientific">Thalassobaculum fulvum</name>
    <dbReference type="NCBI Taxonomy" id="1633335"/>
    <lineage>
        <taxon>Bacteria</taxon>
        <taxon>Pseudomonadati</taxon>
        <taxon>Pseudomonadota</taxon>
        <taxon>Alphaproteobacteria</taxon>
        <taxon>Rhodospirillales</taxon>
        <taxon>Thalassobaculaceae</taxon>
        <taxon>Thalassobaculum</taxon>
    </lineage>
</organism>
<evidence type="ECO:0000256" key="6">
    <source>
        <dbReference type="ARBA" id="ARBA00030642"/>
    </source>
</evidence>
<keyword evidence="8" id="KW-0413">Isomerase</keyword>
<evidence type="ECO:0000256" key="7">
    <source>
        <dbReference type="ARBA" id="ARBA00031484"/>
    </source>
</evidence>
<dbReference type="InterPro" id="IPR050245">
    <property type="entry name" value="PrsA_foldase"/>
</dbReference>
<protein>
    <recommendedName>
        <fullName evidence="4">Parvulin-like PPIase</fullName>
        <ecNumber evidence="3">5.2.1.8</ecNumber>
    </recommendedName>
    <alternativeName>
        <fullName evidence="6">Peptidyl-prolyl cis-trans isomerase plp</fullName>
    </alternativeName>
    <alternativeName>
        <fullName evidence="7">Rotamase plp</fullName>
    </alternativeName>
</protein>
<dbReference type="PANTHER" id="PTHR47245:SF2">
    <property type="entry name" value="PEPTIDYL-PROLYL CIS-TRANS ISOMERASE HP_0175-RELATED"/>
    <property type="match status" value="1"/>
</dbReference>
<gene>
    <name evidence="11" type="ORF">GCM10017083_10880</name>
</gene>
<keyword evidence="12" id="KW-1185">Reference proteome</keyword>
<evidence type="ECO:0000256" key="8">
    <source>
        <dbReference type="PROSITE-ProRule" id="PRU00278"/>
    </source>
</evidence>
<evidence type="ECO:0000256" key="2">
    <source>
        <dbReference type="ARBA" id="ARBA00007656"/>
    </source>
</evidence>
<dbReference type="AlphaFoldDB" id="A0A918XQ76"/>
<proteinExistence type="inferred from homology"/>
<evidence type="ECO:0000256" key="4">
    <source>
        <dbReference type="ARBA" id="ARBA00018370"/>
    </source>
</evidence>
<comment type="similarity">
    <text evidence="2">Belongs to the PpiC/parvulin rotamase family.</text>
</comment>
<dbReference type="Pfam" id="PF13145">
    <property type="entry name" value="Rotamase_2"/>
    <property type="match status" value="1"/>
</dbReference>
<comment type="caution">
    <text evidence="11">The sequence shown here is derived from an EMBL/GenBank/DDBJ whole genome shotgun (WGS) entry which is preliminary data.</text>
</comment>
<dbReference type="RefSeq" id="WP_189987912.1">
    <property type="nucleotide sequence ID" value="NZ_BMZS01000002.1"/>
</dbReference>
<dbReference type="InterPro" id="IPR046357">
    <property type="entry name" value="PPIase_dom_sf"/>
</dbReference>
<feature type="domain" description="PpiC" evidence="10">
    <location>
        <begin position="152"/>
        <end position="242"/>
    </location>
</feature>
<feature type="signal peptide" evidence="9">
    <location>
        <begin position="1"/>
        <end position="26"/>
    </location>
</feature>
<evidence type="ECO:0000313" key="11">
    <source>
        <dbReference type="EMBL" id="GHD44017.1"/>
    </source>
</evidence>
<dbReference type="Proteomes" id="UP000630353">
    <property type="component" value="Unassembled WGS sequence"/>
</dbReference>
<dbReference type="InterPro" id="IPR027304">
    <property type="entry name" value="Trigger_fact/SurA_dom_sf"/>
</dbReference>
<evidence type="ECO:0000256" key="5">
    <source>
        <dbReference type="ARBA" id="ARBA00023110"/>
    </source>
</evidence>
<evidence type="ECO:0000256" key="9">
    <source>
        <dbReference type="SAM" id="SignalP"/>
    </source>
</evidence>
<dbReference type="SUPFAM" id="SSF109998">
    <property type="entry name" value="Triger factor/SurA peptide-binding domain-like"/>
    <property type="match status" value="1"/>
</dbReference>
<keyword evidence="5 8" id="KW-0697">Rotamase</keyword>
<dbReference type="GO" id="GO:0003755">
    <property type="term" value="F:peptidyl-prolyl cis-trans isomerase activity"/>
    <property type="evidence" value="ECO:0007669"/>
    <property type="project" value="UniProtKB-KW"/>
</dbReference>
<evidence type="ECO:0000313" key="12">
    <source>
        <dbReference type="Proteomes" id="UP000630353"/>
    </source>
</evidence>
<dbReference type="Gene3D" id="3.10.50.40">
    <property type="match status" value="1"/>
</dbReference>
<dbReference type="EMBL" id="BMZS01000002">
    <property type="protein sequence ID" value="GHD44017.1"/>
    <property type="molecule type" value="Genomic_DNA"/>
</dbReference>
<dbReference type="SUPFAM" id="SSF54534">
    <property type="entry name" value="FKBP-like"/>
    <property type="match status" value="1"/>
</dbReference>
<dbReference type="PROSITE" id="PS50198">
    <property type="entry name" value="PPIC_PPIASE_2"/>
    <property type="match status" value="1"/>
</dbReference>
<sequence length="294" mass="31526">MPILRSAAVAAIALLAAAAAGTPALAQTAPAAPAETGAMPDPATIVVARVGDDTVTLADLIAMREELPPQYRQMPLQMIYPALLERAIDGRLIANAARKTDLIGRDDVKTRIRRAEDQVLSQVYLSESIAAQITDEALKQRYEKAAADTAGREEAHARHILVDTEEAAKAVIADLDKGADFAALAKERSTDPGASEGGDLGWFTAEQMVPEFSEAAFALEPGAYSKAPVKSQFGWHVILLEDKRTADAPPFEQMRDQLASDMTRELISAKLQELRSGVEVERFGPDGTPMPAPQ</sequence>
<reference evidence="11" key="2">
    <citation type="submission" date="2020-09" db="EMBL/GenBank/DDBJ databases">
        <authorList>
            <person name="Sun Q."/>
            <person name="Kim S."/>
        </authorList>
    </citation>
    <scope>NUCLEOTIDE SEQUENCE</scope>
    <source>
        <strain evidence="11">KCTC 42651</strain>
    </source>
</reference>
<reference evidence="11" key="1">
    <citation type="journal article" date="2014" name="Int. J. Syst. Evol. Microbiol.">
        <title>Complete genome sequence of Corynebacterium casei LMG S-19264T (=DSM 44701T), isolated from a smear-ripened cheese.</title>
        <authorList>
            <consortium name="US DOE Joint Genome Institute (JGI-PGF)"/>
            <person name="Walter F."/>
            <person name="Albersmeier A."/>
            <person name="Kalinowski J."/>
            <person name="Ruckert C."/>
        </authorList>
    </citation>
    <scope>NUCLEOTIDE SEQUENCE</scope>
    <source>
        <strain evidence="11">KCTC 42651</strain>
    </source>
</reference>
<evidence type="ECO:0000259" key="10">
    <source>
        <dbReference type="PROSITE" id="PS50198"/>
    </source>
</evidence>
<keyword evidence="9" id="KW-0732">Signal</keyword>
<dbReference type="PANTHER" id="PTHR47245">
    <property type="entry name" value="PEPTIDYLPROLYL ISOMERASE"/>
    <property type="match status" value="1"/>
</dbReference>
<feature type="chain" id="PRO_5038106331" description="Parvulin-like PPIase" evidence="9">
    <location>
        <begin position="27"/>
        <end position="294"/>
    </location>
</feature>
<dbReference type="EC" id="5.2.1.8" evidence="3"/>
<dbReference type="InterPro" id="IPR000297">
    <property type="entry name" value="PPIase_PpiC"/>
</dbReference>
<name>A0A918XQ76_9PROT</name>
<comment type="catalytic activity">
    <reaction evidence="1">
        <text>[protein]-peptidylproline (omega=180) = [protein]-peptidylproline (omega=0)</text>
        <dbReference type="Rhea" id="RHEA:16237"/>
        <dbReference type="Rhea" id="RHEA-COMP:10747"/>
        <dbReference type="Rhea" id="RHEA-COMP:10748"/>
        <dbReference type="ChEBI" id="CHEBI:83833"/>
        <dbReference type="ChEBI" id="CHEBI:83834"/>
        <dbReference type="EC" id="5.2.1.8"/>
    </reaction>
</comment>
<evidence type="ECO:0000256" key="3">
    <source>
        <dbReference type="ARBA" id="ARBA00013194"/>
    </source>
</evidence>